<feature type="non-terminal residue" evidence="6">
    <location>
        <position position="1"/>
    </location>
</feature>
<evidence type="ECO:0000313" key="7">
    <source>
        <dbReference type="Proteomes" id="UP001054945"/>
    </source>
</evidence>
<dbReference type="EMBL" id="BPLR01002994">
    <property type="protein sequence ID" value="GIX80028.1"/>
    <property type="molecule type" value="Genomic_DNA"/>
</dbReference>
<dbReference type="Pfam" id="PF01485">
    <property type="entry name" value="IBR"/>
    <property type="match status" value="1"/>
</dbReference>
<keyword evidence="1" id="KW-0479">Metal-binding</keyword>
<dbReference type="Proteomes" id="UP001054945">
    <property type="component" value="Unassembled WGS sequence"/>
</dbReference>
<organism evidence="6 7">
    <name type="scientific">Caerostris extrusa</name>
    <name type="common">Bark spider</name>
    <name type="synonym">Caerostris bankana</name>
    <dbReference type="NCBI Taxonomy" id="172846"/>
    <lineage>
        <taxon>Eukaryota</taxon>
        <taxon>Metazoa</taxon>
        <taxon>Ecdysozoa</taxon>
        <taxon>Arthropoda</taxon>
        <taxon>Chelicerata</taxon>
        <taxon>Arachnida</taxon>
        <taxon>Araneae</taxon>
        <taxon>Araneomorphae</taxon>
        <taxon>Entelegynae</taxon>
        <taxon>Araneoidea</taxon>
        <taxon>Araneidae</taxon>
        <taxon>Caerostris</taxon>
    </lineage>
</organism>
<keyword evidence="6" id="KW-0347">Helicase</keyword>
<dbReference type="GO" id="GO:0008270">
    <property type="term" value="F:zinc ion binding"/>
    <property type="evidence" value="ECO:0007669"/>
    <property type="project" value="UniProtKB-KW"/>
</dbReference>
<dbReference type="SUPFAM" id="SSF57850">
    <property type="entry name" value="RING/U-box"/>
    <property type="match status" value="1"/>
</dbReference>
<keyword evidence="7" id="KW-1185">Reference proteome</keyword>
<evidence type="ECO:0000256" key="1">
    <source>
        <dbReference type="ARBA" id="ARBA00022723"/>
    </source>
</evidence>
<dbReference type="AlphaFoldDB" id="A0AAV4N7T7"/>
<keyword evidence="6" id="KW-0067">ATP-binding</keyword>
<sequence>DCCHDIVLDDICRALGDDPAKIKVLLEKAKKHYLETNGDEIYHCPAPDCSMFFYKNEITGKLNCPLCQNDICVKCNVVYHQGFTCDMYQGSKNDPDYSFKVWQKNSKTVKGVLNVIQLFKRVEAVTT</sequence>
<keyword evidence="2" id="KW-0863">Zinc-finger</keyword>
<dbReference type="GO" id="GO:0004386">
    <property type="term" value="F:helicase activity"/>
    <property type="evidence" value="ECO:0007669"/>
    <property type="project" value="UniProtKB-KW"/>
</dbReference>
<name>A0AAV4N7T7_CAEEX</name>
<reference evidence="6 7" key="1">
    <citation type="submission" date="2021-06" db="EMBL/GenBank/DDBJ databases">
        <title>Caerostris extrusa draft genome.</title>
        <authorList>
            <person name="Kono N."/>
            <person name="Arakawa K."/>
        </authorList>
    </citation>
    <scope>NUCLEOTIDE SEQUENCE [LARGE SCALE GENOMIC DNA]</scope>
</reference>
<keyword evidence="6" id="KW-0547">Nucleotide-binding</keyword>
<comment type="caution">
    <text evidence="6">The sequence shown here is derived from an EMBL/GenBank/DDBJ whole genome shotgun (WGS) entry which is preliminary data.</text>
</comment>
<gene>
    <name evidence="6" type="primary">At5g10370_1</name>
    <name evidence="6" type="ORF">CEXT_435521</name>
</gene>
<dbReference type="InterPro" id="IPR002867">
    <property type="entry name" value="IBR_dom"/>
</dbReference>
<evidence type="ECO:0000256" key="2">
    <source>
        <dbReference type="ARBA" id="ARBA00022771"/>
    </source>
</evidence>
<evidence type="ECO:0000256" key="3">
    <source>
        <dbReference type="ARBA" id="ARBA00022786"/>
    </source>
</evidence>
<evidence type="ECO:0000313" key="6">
    <source>
        <dbReference type="EMBL" id="GIX80028.1"/>
    </source>
</evidence>
<proteinExistence type="predicted"/>
<keyword evidence="3" id="KW-0833">Ubl conjugation pathway</keyword>
<evidence type="ECO:0000259" key="5">
    <source>
        <dbReference type="SMART" id="SM00647"/>
    </source>
</evidence>
<dbReference type="SMART" id="SM00647">
    <property type="entry name" value="IBR"/>
    <property type="match status" value="1"/>
</dbReference>
<keyword evidence="6" id="KW-0378">Hydrolase</keyword>
<accession>A0AAV4N7T7</accession>
<protein>
    <submittedName>
        <fullName evidence="6">ATP-dependent RNA helicase DEAH12, chloroplastic</fullName>
    </submittedName>
</protein>
<keyword evidence="4" id="KW-0862">Zinc</keyword>
<evidence type="ECO:0000256" key="4">
    <source>
        <dbReference type="ARBA" id="ARBA00022833"/>
    </source>
</evidence>
<feature type="domain" description="IBR" evidence="5">
    <location>
        <begin position="23"/>
        <end position="85"/>
    </location>
</feature>